<dbReference type="EMBL" id="JAWJBA010000908">
    <property type="protein sequence ID" value="MDV2687562.1"/>
    <property type="molecule type" value="Genomic_DNA"/>
</dbReference>
<feature type="non-terminal residue" evidence="1">
    <location>
        <position position="1"/>
    </location>
</feature>
<proteinExistence type="predicted"/>
<gene>
    <name evidence="1" type="ORF">RYX56_24750</name>
</gene>
<dbReference type="RefSeq" id="WP_317124439.1">
    <property type="nucleotide sequence ID" value="NZ_JAWJBA010000908.1"/>
</dbReference>
<reference evidence="1 2" key="1">
    <citation type="submission" date="2023-10" db="EMBL/GenBank/DDBJ databases">
        <title>Screening of Alkalihalobacillus lindianensis BZ-TG-R113 and Its Alleviation of Salt Stress on Rapeseed Growth.</title>
        <authorList>
            <person name="Zhao B."/>
            <person name="Guo T."/>
        </authorList>
    </citation>
    <scope>NUCLEOTIDE SEQUENCE [LARGE SCALE GENOMIC DNA]</scope>
    <source>
        <strain evidence="1 2">BZ-TG-R113</strain>
    </source>
</reference>
<dbReference type="Proteomes" id="UP001287282">
    <property type="component" value="Unassembled WGS sequence"/>
</dbReference>
<accession>A0ABU3XI40</accession>
<keyword evidence="2" id="KW-1185">Reference proteome</keyword>
<evidence type="ECO:0000313" key="2">
    <source>
        <dbReference type="Proteomes" id="UP001287282"/>
    </source>
</evidence>
<feature type="non-terminal residue" evidence="1">
    <location>
        <position position="80"/>
    </location>
</feature>
<evidence type="ECO:0000313" key="1">
    <source>
        <dbReference type="EMBL" id="MDV2687562.1"/>
    </source>
</evidence>
<comment type="caution">
    <text evidence="1">The sequence shown here is derived from an EMBL/GenBank/DDBJ whole genome shotgun (WGS) entry which is preliminary data.</text>
</comment>
<organism evidence="1 2">
    <name type="scientific">Alkalihalophilus lindianensis</name>
    <dbReference type="NCBI Taxonomy" id="1630542"/>
    <lineage>
        <taxon>Bacteria</taxon>
        <taxon>Bacillati</taxon>
        <taxon>Bacillota</taxon>
        <taxon>Bacilli</taxon>
        <taxon>Bacillales</taxon>
        <taxon>Bacillaceae</taxon>
        <taxon>Alkalihalophilus</taxon>
    </lineage>
</organism>
<name>A0ABU3XI40_9BACI</name>
<protein>
    <submittedName>
        <fullName evidence="1">Uncharacterized protein</fullName>
    </submittedName>
</protein>
<sequence length="80" mass="8696">KKAAQRDVPRPFGDLVPAYEEPAQLGLAAANWFQGDLRAMDAFLEEMEAADAQWMRAALRPCLEPIVQALRRAAGGRGSG</sequence>